<dbReference type="NCBIfam" id="TIGR01593">
    <property type="entry name" value="holin_tox_secr"/>
    <property type="match status" value="1"/>
</dbReference>
<comment type="subcellular location">
    <subcellularLocation>
        <location evidence="1">Membrane</location>
        <topology evidence="1">Multi-pass membrane protein</topology>
    </subcellularLocation>
</comment>
<dbReference type="RefSeq" id="WP_205050925.1">
    <property type="nucleotide sequence ID" value="NZ_JACJKX010000022.1"/>
</dbReference>
<comment type="caution">
    <text evidence="6">The sequence shown here is derived from an EMBL/GenBank/DDBJ whole genome shotgun (WGS) entry which is preliminary data.</text>
</comment>
<feature type="transmembrane region" description="Helical" evidence="5">
    <location>
        <begin position="68"/>
        <end position="88"/>
    </location>
</feature>
<proteinExistence type="predicted"/>
<feature type="transmembrane region" description="Helical" evidence="5">
    <location>
        <begin position="100"/>
        <end position="118"/>
    </location>
</feature>
<dbReference type="InterPro" id="IPR006480">
    <property type="entry name" value="Phage_holin_4_1"/>
</dbReference>
<keyword evidence="4 5" id="KW-0472">Membrane</keyword>
<protein>
    <submittedName>
        <fullName evidence="6">Phage holin family protein</fullName>
    </submittedName>
</protein>
<evidence type="ECO:0000256" key="3">
    <source>
        <dbReference type="ARBA" id="ARBA00022989"/>
    </source>
</evidence>
<evidence type="ECO:0000256" key="2">
    <source>
        <dbReference type="ARBA" id="ARBA00022692"/>
    </source>
</evidence>
<dbReference type="Pfam" id="PF05105">
    <property type="entry name" value="Phage_holin_4_1"/>
    <property type="match status" value="1"/>
</dbReference>
<evidence type="ECO:0000313" key="7">
    <source>
        <dbReference type="Proteomes" id="UP000777002"/>
    </source>
</evidence>
<reference evidence="6 7" key="1">
    <citation type="journal article" date="2021" name="Sci. Rep.">
        <title>The distribution of antibiotic resistance genes in chicken gut microbiota commensals.</title>
        <authorList>
            <person name="Juricova H."/>
            <person name="Matiasovicova J."/>
            <person name="Kubasova T."/>
            <person name="Cejkova D."/>
            <person name="Rychlik I."/>
        </authorList>
    </citation>
    <scope>NUCLEOTIDE SEQUENCE [LARGE SCALE GENOMIC DNA]</scope>
    <source>
        <strain evidence="6 7">An562</strain>
    </source>
</reference>
<evidence type="ECO:0000256" key="5">
    <source>
        <dbReference type="SAM" id="Phobius"/>
    </source>
</evidence>
<evidence type="ECO:0000256" key="1">
    <source>
        <dbReference type="ARBA" id="ARBA00004141"/>
    </source>
</evidence>
<evidence type="ECO:0000313" key="6">
    <source>
        <dbReference type="EMBL" id="MBM6929338.1"/>
    </source>
</evidence>
<dbReference type="Proteomes" id="UP000777002">
    <property type="component" value="Unassembled WGS sequence"/>
</dbReference>
<keyword evidence="2 5" id="KW-0812">Transmembrane</keyword>
<organism evidence="6 7">
    <name type="scientific">Parasutterella secunda</name>
    <dbReference type="NCBI Taxonomy" id="626947"/>
    <lineage>
        <taxon>Bacteria</taxon>
        <taxon>Pseudomonadati</taxon>
        <taxon>Pseudomonadota</taxon>
        <taxon>Betaproteobacteria</taxon>
        <taxon>Burkholderiales</taxon>
        <taxon>Sutterellaceae</taxon>
        <taxon>Parasutterella</taxon>
    </lineage>
</organism>
<dbReference type="EMBL" id="JACJKX010000022">
    <property type="protein sequence ID" value="MBM6929338.1"/>
    <property type="molecule type" value="Genomic_DNA"/>
</dbReference>
<evidence type="ECO:0000256" key="4">
    <source>
        <dbReference type="ARBA" id="ARBA00023136"/>
    </source>
</evidence>
<gene>
    <name evidence="6" type="ORF">H5985_08675</name>
</gene>
<name>A0ABS2GU04_9BURK</name>
<keyword evidence="7" id="KW-1185">Reference proteome</keyword>
<accession>A0ABS2GU04</accession>
<sequence>MINAVSNLLPHSADRVMMALGGTVGAMFSFAFGDIGPLIVWLASFVVLDYVTGILSAVRNRQWKSRELFYGTIRKIIIFVMVALAHGLDVALHDLIHVDFVQSIIIVAYIAGEFGSIIENLEKAGLGHVVPPVFKHILDGVNLYLDRQVDKHLAMEAKRENEKHRNL</sequence>
<keyword evidence="3 5" id="KW-1133">Transmembrane helix</keyword>